<sequence length="78" mass="8376">MAMVTRFVLPLMVAVLLLSSAVSGSARPLAGGDKRTGVATSSDHPLIHFIQHLYLQQLGHQPGHSCKTHDPNNPPCHN</sequence>
<evidence type="ECO:0000313" key="3">
    <source>
        <dbReference type="Proteomes" id="UP000006038"/>
    </source>
</evidence>
<keyword evidence="1" id="KW-0732">Signal</keyword>
<name>J3LGW2_ORYBR</name>
<dbReference type="Proteomes" id="UP000006038">
    <property type="component" value="Unassembled WGS sequence"/>
</dbReference>
<dbReference type="PANTHER" id="PTHR35547:SF2">
    <property type="entry name" value="OS06G0249350 PROTEIN"/>
    <property type="match status" value="1"/>
</dbReference>
<feature type="chain" id="PRO_5003773857" evidence="1">
    <location>
        <begin position="27"/>
        <end position="78"/>
    </location>
</feature>
<protein>
    <submittedName>
        <fullName evidence="2">Uncharacterized protein</fullName>
    </submittedName>
</protein>
<reference evidence="2" key="1">
    <citation type="submission" date="2013-04" db="UniProtKB">
        <authorList>
            <consortium name="EnsemblPlants"/>
        </authorList>
    </citation>
    <scope>IDENTIFICATION</scope>
</reference>
<keyword evidence="3" id="KW-1185">Reference proteome</keyword>
<dbReference type="EnsemblPlants" id="OB02G38790.1">
    <property type="protein sequence ID" value="OB02G38790.1"/>
    <property type="gene ID" value="OB02G38790"/>
</dbReference>
<organism evidence="2">
    <name type="scientific">Oryza brachyantha</name>
    <name type="common">malo sina</name>
    <dbReference type="NCBI Taxonomy" id="4533"/>
    <lineage>
        <taxon>Eukaryota</taxon>
        <taxon>Viridiplantae</taxon>
        <taxon>Streptophyta</taxon>
        <taxon>Embryophyta</taxon>
        <taxon>Tracheophyta</taxon>
        <taxon>Spermatophyta</taxon>
        <taxon>Magnoliopsida</taxon>
        <taxon>Liliopsida</taxon>
        <taxon>Poales</taxon>
        <taxon>Poaceae</taxon>
        <taxon>BOP clade</taxon>
        <taxon>Oryzoideae</taxon>
        <taxon>Oryzeae</taxon>
        <taxon>Oryzinae</taxon>
        <taxon>Oryza</taxon>
    </lineage>
</organism>
<dbReference type="HOGENOM" id="CLU_187148_1_1_1"/>
<dbReference type="AlphaFoldDB" id="J3LGW2"/>
<dbReference type="PANTHER" id="PTHR35547">
    <property type="entry name" value="OS06G0249350 PROTEIN-RELATED"/>
    <property type="match status" value="1"/>
</dbReference>
<dbReference type="OMA" id="NPHCHHR"/>
<proteinExistence type="predicted"/>
<dbReference type="Gramene" id="OB02G38790.1">
    <property type="protein sequence ID" value="OB02G38790.1"/>
    <property type="gene ID" value="OB02G38790"/>
</dbReference>
<feature type="signal peptide" evidence="1">
    <location>
        <begin position="1"/>
        <end position="26"/>
    </location>
</feature>
<evidence type="ECO:0000256" key="1">
    <source>
        <dbReference type="SAM" id="SignalP"/>
    </source>
</evidence>
<accession>J3LGW2</accession>
<evidence type="ECO:0000313" key="2">
    <source>
        <dbReference type="EnsemblPlants" id="OB02G38790.1"/>
    </source>
</evidence>